<dbReference type="PRINTS" id="PR00449">
    <property type="entry name" value="RASTRNSFRMNG"/>
</dbReference>
<evidence type="ECO:0000256" key="3">
    <source>
        <dbReference type="ARBA" id="ARBA00022694"/>
    </source>
</evidence>
<dbReference type="GO" id="GO:0003924">
    <property type="term" value="F:GTPase activity"/>
    <property type="evidence" value="ECO:0007669"/>
    <property type="project" value="UniProtKB-UniRule"/>
</dbReference>
<feature type="binding site" evidence="10">
    <location>
        <position position="257"/>
    </location>
    <ligand>
        <name>Mg(2+)</name>
        <dbReference type="ChEBI" id="CHEBI:18420"/>
    </ligand>
</feature>
<accession>A0A1V4I648</accession>
<dbReference type="RefSeq" id="WP_079412706.1">
    <property type="nucleotide sequence ID" value="NZ_MZGW01000005.1"/>
</dbReference>
<comment type="similarity">
    <text evidence="1 10 11">Belongs to the TRAFAC class TrmE-Era-EngA-EngB-Septin-like GTPase superfamily. TrmE GTPase family.</text>
</comment>
<dbReference type="EC" id="3.6.-.-" evidence="10"/>
<dbReference type="EMBL" id="MZGW01000005">
    <property type="protein sequence ID" value="OPJ55451.1"/>
    <property type="molecule type" value="Genomic_DNA"/>
</dbReference>
<dbReference type="FunFam" id="3.30.1360.120:FF:000003">
    <property type="entry name" value="tRNA modification GTPase MnmE"/>
    <property type="match status" value="1"/>
</dbReference>
<comment type="subunit">
    <text evidence="10">Homodimer. Heterotetramer of two MnmE and two MnmG subunits.</text>
</comment>
<dbReference type="Pfam" id="PF12631">
    <property type="entry name" value="MnmE_helical"/>
    <property type="match status" value="1"/>
</dbReference>
<keyword evidence="7 10" id="KW-0460">Magnesium</keyword>
<dbReference type="HAMAP" id="MF_00379">
    <property type="entry name" value="GTPase_MnmE"/>
    <property type="match status" value="1"/>
</dbReference>
<dbReference type="InterPro" id="IPR005225">
    <property type="entry name" value="Small_GTP-bd"/>
</dbReference>
<dbReference type="PANTHER" id="PTHR42714">
    <property type="entry name" value="TRNA MODIFICATION GTPASE GTPBP3"/>
    <property type="match status" value="1"/>
</dbReference>
<dbReference type="InterPro" id="IPR004520">
    <property type="entry name" value="GTPase_MnmE"/>
</dbReference>
<keyword evidence="6 10" id="KW-0378">Hydrolase</keyword>
<evidence type="ECO:0000256" key="2">
    <source>
        <dbReference type="ARBA" id="ARBA00022490"/>
    </source>
</evidence>
<feature type="binding site" evidence="10">
    <location>
        <position position="256"/>
    </location>
    <ligand>
        <name>K(+)</name>
        <dbReference type="ChEBI" id="CHEBI:29103"/>
    </ligand>
</feature>
<dbReference type="InterPro" id="IPR027368">
    <property type="entry name" value="MnmE_dom2"/>
</dbReference>
<feature type="binding site" evidence="10">
    <location>
        <position position="125"/>
    </location>
    <ligand>
        <name>(6S)-5-formyl-5,6,7,8-tetrahydrofolate</name>
        <dbReference type="ChEBI" id="CHEBI:57457"/>
    </ligand>
</feature>
<keyword evidence="3 10" id="KW-0819">tRNA processing</keyword>
<dbReference type="InterPro" id="IPR027417">
    <property type="entry name" value="P-loop_NTPase"/>
</dbReference>
<dbReference type="Gene3D" id="3.40.50.300">
    <property type="entry name" value="P-loop containing nucleotide triphosphate hydrolases"/>
    <property type="match status" value="1"/>
</dbReference>
<dbReference type="CDD" id="cd04164">
    <property type="entry name" value="trmE"/>
    <property type="match status" value="1"/>
</dbReference>
<dbReference type="FunFam" id="3.40.50.300:FF:000494">
    <property type="entry name" value="tRNA modification GTPase MnmE"/>
    <property type="match status" value="1"/>
</dbReference>
<keyword evidence="5 10" id="KW-0547">Nucleotide-binding</keyword>
<dbReference type="NCBIfam" id="TIGR00231">
    <property type="entry name" value="small_GTP"/>
    <property type="match status" value="1"/>
</dbReference>
<keyword evidence="9 10" id="KW-0342">GTP-binding</keyword>
<dbReference type="CDD" id="cd14858">
    <property type="entry name" value="TrmE_N"/>
    <property type="match status" value="1"/>
</dbReference>
<evidence type="ECO:0000256" key="7">
    <source>
        <dbReference type="ARBA" id="ARBA00022842"/>
    </source>
</evidence>
<dbReference type="GO" id="GO:0030488">
    <property type="term" value="P:tRNA methylation"/>
    <property type="evidence" value="ECO:0007669"/>
    <property type="project" value="TreeGrafter"/>
</dbReference>
<dbReference type="NCBIfam" id="NF003661">
    <property type="entry name" value="PRK05291.1-3"/>
    <property type="match status" value="1"/>
</dbReference>
<comment type="caution">
    <text evidence="13">The sequence shown here is derived from an EMBL/GenBank/DDBJ whole genome shotgun (WGS) entry which is preliminary data.</text>
</comment>
<evidence type="ECO:0000256" key="8">
    <source>
        <dbReference type="ARBA" id="ARBA00022958"/>
    </source>
</evidence>
<dbReference type="InterPro" id="IPR031168">
    <property type="entry name" value="G_TrmE"/>
</dbReference>
<feature type="binding site" evidence="10">
    <location>
        <begin position="232"/>
        <end position="237"/>
    </location>
    <ligand>
        <name>GTP</name>
        <dbReference type="ChEBI" id="CHEBI:37565"/>
    </ligand>
</feature>
<dbReference type="AlphaFoldDB" id="A0A1V4I648"/>
<evidence type="ECO:0000256" key="10">
    <source>
        <dbReference type="HAMAP-Rule" id="MF_00379"/>
    </source>
</evidence>
<comment type="function">
    <text evidence="10">Exhibits a very high intrinsic GTPase hydrolysis rate. Involved in the addition of a carboxymethylaminomethyl (cmnm) group at the wobble position (U34) of certain tRNAs, forming tRNA-cmnm(5)s(2)U34.</text>
</comment>
<reference evidence="13 14" key="1">
    <citation type="submission" date="2017-03" db="EMBL/GenBank/DDBJ databases">
        <title>Genome sequence of Clostridium thermoalcaliphilum DSM 7309.</title>
        <authorList>
            <person name="Poehlein A."/>
            <person name="Daniel R."/>
        </authorList>
    </citation>
    <scope>NUCLEOTIDE SEQUENCE [LARGE SCALE GENOMIC DNA]</scope>
    <source>
        <strain evidence="13 14">DSM 7309</strain>
    </source>
</reference>
<feature type="binding site" evidence="10">
    <location>
        <position position="460"/>
    </location>
    <ligand>
        <name>(6S)-5-formyl-5,6,7,8-tetrahydrofolate</name>
        <dbReference type="ChEBI" id="CHEBI:57457"/>
    </ligand>
</feature>
<name>A0A1V4I648_9FIRM</name>
<feature type="binding site" evidence="10">
    <location>
        <begin position="276"/>
        <end position="279"/>
    </location>
    <ligand>
        <name>GTP</name>
        <dbReference type="ChEBI" id="CHEBI:37565"/>
    </ligand>
</feature>
<feature type="binding site" evidence="10">
    <location>
        <position position="86"/>
    </location>
    <ligand>
        <name>(6S)-5-formyl-5,6,7,8-tetrahydrofolate</name>
        <dbReference type="ChEBI" id="CHEBI:57457"/>
    </ligand>
</feature>
<feature type="binding site" evidence="10">
    <location>
        <begin position="251"/>
        <end position="257"/>
    </location>
    <ligand>
        <name>GTP</name>
        <dbReference type="ChEBI" id="CHEBI:37565"/>
    </ligand>
</feature>
<keyword evidence="14" id="KW-1185">Reference proteome</keyword>
<sequence length="460" mass="52024">MYIDDTIAAIATSPGEGGIGIVRISGDKSLEISNEIFKSISGKKIEEYNTRTLVYGHIFEGDKIIDEVLVAYMKGPYSYTREDIIEINCHGGFLSVKKILELVLRKGARIAEPGEFTKRAFLNGRIDLSQAEAVIDVIRSKTDLSYDMAQRQLEGSLSYEIQKFRTKVTELLAHIEVTLDFSEEEEVESVTYDTLYSKAQELKKDMMSLYETAETGKIMRDGLKTVIIGKPNVGKSSLLNAILKESRAIVTDIPGTTRDIIEEFVNIKGIPLKIIDTAGIRETEDIVEKIGVEKSKEFFEIADLVILMLDASRELSKEDMDIIEKIKDKKAIIIINKTDLPSKIDEEKIKEYIENKRIIKTSIKERIGIQELEEQIVNMVYKGDVRQNNSLMITNVRHKNALEKAIQSLDDAMVAIKDKMFLDFISVDFKNVWSYLGEVTGDTVSEDLIDVIFRDFCIGK</sequence>
<feature type="binding site" evidence="10">
    <location>
        <position position="232"/>
    </location>
    <ligand>
        <name>K(+)</name>
        <dbReference type="ChEBI" id="CHEBI:29103"/>
    </ligand>
</feature>
<gene>
    <name evidence="13" type="primary">mnmE_1</name>
    <name evidence="10" type="synonym">mnmE</name>
    <name evidence="10" type="synonym">trmE</name>
    <name evidence="13" type="ORF">CLOTH_15140</name>
</gene>
<dbReference type="Proteomes" id="UP000190140">
    <property type="component" value="Unassembled WGS sequence"/>
</dbReference>
<evidence type="ECO:0000256" key="11">
    <source>
        <dbReference type="RuleBase" id="RU003313"/>
    </source>
</evidence>
<dbReference type="PANTHER" id="PTHR42714:SF2">
    <property type="entry name" value="TRNA MODIFICATION GTPASE GTPBP3, MITOCHONDRIAL"/>
    <property type="match status" value="1"/>
</dbReference>
<dbReference type="NCBIfam" id="TIGR00450">
    <property type="entry name" value="mnmE_trmE_thdF"/>
    <property type="match status" value="1"/>
</dbReference>
<comment type="subcellular location">
    <subcellularLocation>
        <location evidence="10">Cytoplasm</location>
    </subcellularLocation>
</comment>
<evidence type="ECO:0000256" key="5">
    <source>
        <dbReference type="ARBA" id="ARBA00022741"/>
    </source>
</evidence>
<dbReference type="GO" id="GO:0042802">
    <property type="term" value="F:identical protein binding"/>
    <property type="evidence" value="ECO:0007669"/>
    <property type="project" value="UniProtKB-ARBA"/>
</dbReference>
<dbReference type="Pfam" id="PF01926">
    <property type="entry name" value="MMR_HSR1"/>
    <property type="match status" value="1"/>
</dbReference>
<evidence type="ECO:0000256" key="6">
    <source>
        <dbReference type="ARBA" id="ARBA00022801"/>
    </source>
</evidence>
<evidence type="ECO:0000313" key="14">
    <source>
        <dbReference type="Proteomes" id="UP000190140"/>
    </source>
</evidence>
<evidence type="ECO:0000313" key="13">
    <source>
        <dbReference type="EMBL" id="OPJ55451.1"/>
    </source>
</evidence>
<dbReference type="InterPro" id="IPR025867">
    <property type="entry name" value="MnmE_helical"/>
</dbReference>
<dbReference type="InterPro" id="IPR018948">
    <property type="entry name" value="GTP-bd_TrmE_N"/>
</dbReference>
<dbReference type="Pfam" id="PF10396">
    <property type="entry name" value="TrmE_N"/>
    <property type="match status" value="1"/>
</dbReference>
<dbReference type="InterPro" id="IPR006073">
    <property type="entry name" value="GTP-bd"/>
</dbReference>
<feature type="binding site" evidence="10">
    <location>
        <position position="23"/>
    </location>
    <ligand>
        <name>(6S)-5-formyl-5,6,7,8-tetrahydrofolate</name>
        <dbReference type="ChEBI" id="CHEBI:57457"/>
    </ligand>
</feature>
<dbReference type="GO" id="GO:0005829">
    <property type="term" value="C:cytosol"/>
    <property type="evidence" value="ECO:0007669"/>
    <property type="project" value="TreeGrafter"/>
</dbReference>
<dbReference type="Gene3D" id="1.20.120.430">
    <property type="entry name" value="tRNA modification GTPase MnmE domain 2"/>
    <property type="match status" value="1"/>
</dbReference>
<feature type="binding site" evidence="10">
    <location>
        <position position="236"/>
    </location>
    <ligand>
        <name>Mg(2+)</name>
        <dbReference type="ChEBI" id="CHEBI:18420"/>
    </ligand>
</feature>
<keyword evidence="8 10" id="KW-0630">Potassium</keyword>
<evidence type="ECO:0000256" key="9">
    <source>
        <dbReference type="ARBA" id="ARBA00023134"/>
    </source>
</evidence>
<evidence type="ECO:0000256" key="1">
    <source>
        <dbReference type="ARBA" id="ARBA00011043"/>
    </source>
</evidence>
<dbReference type="InterPro" id="IPR027266">
    <property type="entry name" value="TrmE/GcvT-like"/>
</dbReference>
<evidence type="ECO:0000259" key="12">
    <source>
        <dbReference type="PROSITE" id="PS51709"/>
    </source>
</evidence>
<dbReference type="GO" id="GO:0005525">
    <property type="term" value="F:GTP binding"/>
    <property type="evidence" value="ECO:0007669"/>
    <property type="project" value="UniProtKB-UniRule"/>
</dbReference>
<feature type="domain" description="TrmE-type G" evidence="12">
    <location>
        <begin position="222"/>
        <end position="381"/>
    </location>
</feature>
<dbReference type="STRING" id="29349.CLOTH_15140"/>
<keyword evidence="2 10" id="KW-0963">Cytoplasm</keyword>
<dbReference type="OrthoDB" id="9805918at2"/>
<feature type="binding site" evidence="10">
    <location>
        <position position="253"/>
    </location>
    <ligand>
        <name>K(+)</name>
        <dbReference type="ChEBI" id="CHEBI:29103"/>
    </ligand>
</feature>
<organism evidence="13 14">
    <name type="scientific">Alkalithermobacter paradoxus</name>
    <dbReference type="NCBI Taxonomy" id="29349"/>
    <lineage>
        <taxon>Bacteria</taxon>
        <taxon>Bacillati</taxon>
        <taxon>Bacillota</taxon>
        <taxon>Clostridia</taxon>
        <taxon>Peptostreptococcales</taxon>
        <taxon>Tepidibacteraceae</taxon>
        <taxon>Alkalithermobacter</taxon>
    </lineage>
</organism>
<proteinExistence type="inferred from homology"/>
<dbReference type="SUPFAM" id="SSF52540">
    <property type="entry name" value="P-loop containing nucleoside triphosphate hydrolases"/>
    <property type="match status" value="1"/>
</dbReference>
<protein>
    <recommendedName>
        <fullName evidence="10">tRNA modification GTPase MnmE</fullName>
        <ecNumber evidence="10">3.6.-.-</ecNumber>
    </recommendedName>
</protein>
<feature type="binding site" evidence="10">
    <location>
        <position position="251"/>
    </location>
    <ligand>
        <name>K(+)</name>
        <dbReference type="ChEBI" id="CHEBI:29103"/>
    </ligand>
</feature>
<keyword evidence="4 10" id="KW-0479">Metal-binding</keyword>
<dbReference type="GO" id="GO:0046872">
    <property type="term" value="F:metal ion binding"/>
    <property type="evidence" value="ECO:0007669"/>
    <property type="project" value="UniProtKB-KW"/>
</dbReference>
<evidence type="ECO:0000256" key="4">
    <source>
        <dbReference type="ARBA" id="ARBA00022723"/>
    </source>
</evidence>
<dbReference type="PROSITE" id="PS51709">
    <property type="entry name" value="G_TRME"/>
    <property type="match status" value="1"/>
</dbReference>
<comment type="cofactor">
    <cofactor evidence="10">
        <name>K(+)</name>
        <dbReference type="ChEBI" id="CHEBI:29103"/>
    </cofactor>
    <text evidence="10">Binds 1 potassium ion per subunit.</text>
</comment>
<comment type="caution">
    <text evidence="10">Lacks conserved residue(s) required for the propagation of feature annotation.</text>
</comment>
<dbReference type="Gene3D" id="3.30.1360.120">
    <property type="entry name" value="Probable tRNA modification gtpase trme, domain 1"/>
    <property type="match status" value="1"/>
</dbReference>
<dbReference type="GO" id="GO:0002098">
    <property type="term" value="P:tRNA wobble uridine modification"/>
    <property type="evidence" value="ECO:0007669"/>
    <property type="project" value="TreeGrafter"/>
</dbReference>